<protein>
    <submittedName>
        <fullName evidence="1">Uncharacterized protein</fullName>
    </submittedName>
</protein>
<proteinExistence type="predicted"/>
<sequence>MFLEAVKEEASMLIQQKKIETNRLARVEVQVKK</sequence>
<dbReference type="AlphaFoldDB" id="A0A378RM81"/>
<evidence type="ECO:0000313" key="2">
    <source>
        <dbReference type="Proteomes" id="UP000255024"/>
    </source>
</evidence>
<dbReference type="EMBL" id="UGQL01000001">
    <property type="protein sequence ID" value="STZ28152.1"/>
    <property type="molecule type" value="Genomic_DNA"/>
</dbReference>
<organism evidence="1 2">
    <name type="scientific">Myroides odoratus</name>
    <name type="common">Flavobacterium odoratum</name>
    <dbReference type="NCBI Taxonomy" id="256"/>
    <lineage>
        <taxon>Bacteria</taxon>
        <taxon>Pseudomonadati</taxon>
        <taxon>Bacteroidota</taxon>
        <taxon>Flavobacteriia</taxon>
        <taxon>Flavobacteriales</taxon>
        <taxon>Flavobacteriaceae</taxon>
        <taxon>Myroides</taxon>
    </lineage>
</organism>
<dbReference type="Proteomes" id="UP000255024">
    <property type="component" value="Unassembled WGS sequence"/>
</dbReference>
<gene>
    <name evidence="1" type="ORF">NCTC11179_01693</name>
</gene>
<keyword evidence="2" id="KW-1185">Reference proteome</keyword>
<reference evidence="1 2" key="1">
    <citation type="submission" date="2018-06" db="EMBL/GenBank/DDBJ databases">
        <authorList>
            <consortium name="Pathogen Informatics"/>
            <person name="Doyle S."/>
        </authorList>
    </citation>
    <scope>NUCLEOTIDE SEQUENCE [LARGE SCALE GENOMIC DNA]</scope>
    <source>
        <strain evidence="1 2">NCTC11179</strain>
    </source>
</reference>
<evidence type="ECO:0000313" key="1">
    <source>
        <dbReference type="EMBL" id="STZ28152.1"/>
    </source>
</evidence>
<accession>A0A378RM81</accession>
<name>A0A378RM81_MYROD</name>